<evidence type="ECO:0000313" key="1">
    <source>
        <dbReference type="EMBL" id="MBA0015615.1"/>
    </source>
</evidence>
<protein>
    <submittedName>
        <fullName evidence="1">Uncharacterized protein</fullName>
    </submittedName>
</protein>
<dbReference type="EMBL" id="JACBNY010000001">
    <property type="protein sequence ID" value="MBA0015615.1"/>
    <property type="molecule type" value="Genomic_DNA"/>
</dbReference>
<dbReference type="GeneID" id="303193957"/>
<reference evidence="1 2" key="1">
    <citation type="submission" date="2020-07" db="EMBL/GenBank/DDBJ databases">
        <authorList>
            <person name="Hilgarth M."/>
            <person name="Werum V."/>
            <person name="Vogel R.F."/>
        </authorList>
    </citation>
    <scope>NUCLEOTIDE SEQUENCE [LARGE SCALE GENOMIC DNA]</scope>
    <source>
        <strain evidence="1 2">DSM 28961</strain>
    </source>
</reference>
<gene>
    <name evidence="1" type="ORF">HZR21_00355</name>
</gene>
<evidence type="ECO:0000313" key="2">
    <source>
        <dbReference type="Proteomes" id="UP000530186"/>
    </source>
</evidence>
<keyword evidence="2" id="KW-1185">Reference proteome</keyword>
<proteinExistence type="predicted"/>
<dbReference type="AlphaFoldDB" id="A0A7V8SJ50"/>
<organism evidence="1 2">
    <name type="scientific">Pseudolactococcus laudensis</name>
    <dbReference type="NCBI Taxonomy" id="1494461"/>
    <lineage>
        <taxon>Bacteria</taxon>
        <taxon>Bacillati</taxon>
        <taxon>Bacillota</taxon>
        <taxon>Bacilli</taxon>
        <taxon>Lactobacillales</taxon>
        <taxon>Streptococcaceae</taxon>
        <taxon>Pseudolactococcus</taxon>
    </lineage>
</organism>
<comment type="caution">
    <text evidence="1">The sequence shown here is derived from an EMBL/GenBank/DDBJ whole genome shotgun (WGS) entry which is preliminary data.</text>
</comment>
<dbReference type="Proteomes" id="UP000530186">
    <property type="component" value="Unassembled WGS sequence"/>
</dbReference>
<accession>A0A7V8SJ50</accession>
<sequence length="89" mass="10522">MYFVTEIDSDLYLGRELLFSKEKQVYFETVEAKLNQEFINVKAVKLSELYQGLKDENTNEVIRLSKYAKAYQHAIQTKYPNADVKNYDE</sequence>
<dbReference type="RefSeq" id="WP_180745449.1">
    <property type="nucleotide sequence ID" value="NZ_CBCRWQ010000002.1"/>
</dbReference>
<name>A0A7V8SJ50_9LACT</name>